<evidence type="ECO:0000313" key="2">
    <source>
        <dbReference type="EMBL" id="SUA67528.1"/>
    </source>
</evidence>
<dbReference type="PANTHER" id="PTHR37829:SF3">
    <property type="entry name" value="PROTEIN JAYE-RELATED"/>
    <property type="match status" value="1"/>
</dbReference>
<dbReference type="AlphaFoldDB" id="A0A378XUJ0"/>
<reference evidence="2 3" key="1">
    <citation type="submission" date="2018-06" db="EMBL/GenBank/DDBJ databases">
        <authorList>
            <consortium name="Pathogen Informatics"/>
            <person name="Doyle S."/>
        </authorList>
    </citation>
    <scope>NUCLEOTIDE SEQUENCE [LARGE SCALE GENOMIC DNA]</scope>
    <source>
        <strain evidence="2 3">NCTC10343</strain>
    </source>
</reference>
<organism evidence="2 3">
    <name type="scientific">Paenibacillus polymyxa</name>
    <name type="common">Bacillus polymyxa</name>
    <dbReference type="NCBI Taxonomy" id="1406"/>
    <lineage>
        <taxon>Bacteria</taxon>
        <taxon>Bacillati</taxon>
        <taxon>Bacillota</taxon>
        <taxon>Bacilli</taxon>
        <taxon>Bacillales</taxon>
        <taxon>Paenibacillaceae</taxon>
        <taxon>Paenibacillus</taxon>
    </lineage>
</organism>
<dbReference type="Pfam" id="PF04865">
    <property type="entry name" value="Baseplate_J"/>
    <property type="match status" value="1"/>
</dbReference>
<protein>
    <submittedName>
        <fullName evidence="2">Baseplate protein</fullName>
    </submittedName>
</protein>
<feature type="domain" description="Baseplate protein J-like barrel" evidence="1">
    <location>
        <begin position="95"/>
        <end position="175"/>
    </location>
</feature>
<dbReference type="GeneID" id="93350113"/>
<gene>
    <name evidence="2" type="ORF">NCTC10343_01318</name>
</gene>
<dbReference type="EMBL" id="UGSC01000001">
    <property type="protein sequence ID" value="SUA67528.1"/>
    <property type="molecule type" value="Genomic_DNA"/>
</dbReference>
<dbReference type="InterPro" id="IPR052399">
    <property type="entry name" value="Phage_Baseplate_Assmbl_Protein"/>
</dbReference>
<dbReference type="PANTHER" id="PTHR37829">
    <property type="entry name" value="PHAGE-LIKE ELEMENT PBSX PROTEIN XKDT"/>
    <property type="match status" value="1"/>
</dbReference>
<name>A0A378XUJ0_PAEPO</name>
<dbReference type="InterPro" id="IPR006949">
    <property type="entry name" value="Barrel_Baseplate_J-like"/>
</dbReference>
<accession>A0A378XUJ0</accession>
<sequence>MLDEKGFKRKRFDDLIDEMEDKAKEVYGDKINTSALSPLGIILRIFAWFLATVWGLAEKVYYSAYVNTAEGSSLDRLGPHVGVSRALSQYATGNVTLTGTPGYTVSAGFLVSTDTDVQYETTSDATFPASGSMTVPVEAMEAGLSGNTPEGTVTIIVNPVPEVTAVNNPAAILGGRDKETDPEFRDKFSLSVAGGGSATGDAIRGAVLRVTGVRAAAVIINNKITPDAAGRPAKSYQVYALGGSDTDIANAILSVGAAGIESYGDISMQVKDLSGNLQPIKFSRAVVVPVHIKIQVYKSTAYPADGDDQVKSKLVRFIGGADLDGTVYAGLSMGEDVVMMRLAAAAYSITGVEDVVIELSTNGTSYGPHNLVVDVQQVAQTSASWIEVIHHDFSG</sequence>
<proteinExistence type="predicted"/>
<evidence type="ECO:0000313" key="3">
    <source>
        <dbReference type="Proteomes" id="UP000254400"/>
    </source>
</evidence>
<dbReference type="RefSeq" id="WP_019686511.1">
    <property type="nucleotide sequence ID" value="NZ_CP036496.1"/>
</dbReference>
<evidence type="ECO:0000259" key="1">
    <source>
        <dbReference type="Pfam" id="PF04865"/>
    </source>
</evidence>
<dbReference type="Proteomes" id="UP000254400">
    <property type="component" value="Unassembled WGS sequence"/>
</dbReference>